<dbReference type="PRINTS" id="PR00344">
    <property type="entry name" value="BCTRLSENSOR"/>
</dbReference>
<evidence type="ECO:0000259" key="7">
    <source>
        <dbReference type="PROSITE" id="PS50109"/>
    </source>
</evidence>
<dbReference type="SMART" id="SM00388">
    <property type="entry name" value="HisKA"/>
    <property type="match status" value="1"/>
</dbReference>
<dbReference type="EMBL" id="JBHTLS010000135">
    <property type="protein sequence ID" value="MFD1107225.1"/>
    <property type="molecule type" value="Genomic_DNA"/>
</dbReference>
<dbReference type="InterPro" id="IPR003661">
    <property type="entry name" value="HisK_dim/P_dom"/>
</dbReference>
<dbReference type="Pfam" id="PF02518">
    <property type="entry name" value="HATPase_c"/>
    <property type="match status" value="1"/>
</dbReference>
<evidence type="ECO:0000259" key="8">
    <source>
        <dbReference type="PROSITE" id="PS50110"/>
    </source>
</evidence>
<dbReference type="Proteomes" id="UP001597203">
    <property type="component" value="Unassembled WGS sequence"/>
</dbReference>
<feature type="modified residue" description="4-aspartylphosphate" evidence="4">
    <location>
        <position position="584"/>
    </location>
</feature>
<dbReference type="PROSITE" id="PS50110">
    <property type="entry name" value="RESPONSE_REGULATORY"/>
    <property type="match status" value="1"/>
</dbReference>
<dbReference type="Pfam" id="PF00072">
    <property type="entry name" value="Response_reg"/>
    <property type="match status" value="1"/>
</dbReference>
<dbReference type="Gene3D" id="3.40.50.2300">
    <property type="match status" value="1"/>
</dbReference>
<evidence type="ECO:0000256" key="6">
    <source>
        <dbReference type="SAM" id="Phobius"/>
    </source>
</evidence>
<dbReference type="InterPro" id="IPR003594">
    <property type="entry name" value="HATPase_dom"/>
</dbReference>
<organism evidence="9 10">
    <name type="scientific">Sphingobium olei</name>
    <dbReference type="NCBI Taxonomy" id="420955"/>
    <lineage>
        <taxon>Bacteria</taxon>
        <taxon>Pseudomonadati</taxon>
        <taxon>Pseudomonadota</taxon>
        <taxon>Alphaproteobacteria</taxon>
        <taxon>Sphingomonadales</taxon>
        <taxon>Sphingomonadaceae</taxon>
        <taxon>Sphingobium</taxon>
    </lineage>
</organism>
<dbReference type="InterPro" id="IPR004358">
    <property type="entry name" value="Sig_transdc_His_kin-like_C"/>
</dbReference>
<feature type="transmembrane region" description="Helical" evidence="6">
    <location>
        <begin position="20"/>
        <end position="39"/>
    </location>
</feature>
<protein>
    <recommendedName>
        <fullName evidence="2">histidine kinase</fullName>
        <ecNumber evidence="2">2.7.13.3</ecNumber>
    </recommendedName>
</protein>
<dbReference type="PROSITE" id="PS50109">
    <property type="entry name" value="HIS_KIN"/>
    <property type="match status" value="1"/>
</dbReference>
<dbReference type="SMART" id="SM00448">
    <property type="entry name" value="REC"/>
    <property type="match status" value="1"/>
</dbReference>
<evidence type="ECO:0000256" key="3">
    <source>
        <dbReference type="ARBA" id="ARBA00022553"/>
    </source>
</evidence>
<keyword evidence="9" id="KW-0067">ATP-binding</keyword>
<dbReference type="Gene3D" id="1.10.287.130">
    <property type="match status" value="1"/>
</dbReference>
<feature type="transmembrane region" description="Helical" evidence="6">
    <location>
        <begin position="203"/>
        <end position="223"/>
    </location>
</feature>
<keyword evidence="10" id="KW-1185">Reference proteome</keyword>
<dbReference type="SUPFAM" id="SSF52172">
    <property type="entry name" value="CheY-like"/>
    <property type="match status" value="1"/>
</dbReference>
<keyword evidence="6" id="KW-0812">Transmembrane</keyword>
<dbReference type="SUPFAM" id="SSF55874">
    <property type="entry name" value="ATPase domain of HSP90 chaperone/DNA topoisomerase II/histidine kinase"/>
    <property type="match status" value="1"/>
</dbReference>
<dbReference type="SMART" id="SM00387">
    <property type="entry name" value="HATPase_c"/>
    <property type="match status" value="1"/>
</dbReference>
<dbReference type="InterPro" id="IPR036097">
    <property type="entry name" value="HisK_dim/P_sf"/>
</dbReference>
<dbReference type="PANTHER" id="PTHR43065">
    <property type="entry name" value="SENSOR HISTIDINE KINASE"/>
    <property type="match status" value="1"/>
</dbReference>
<sequence length="660" mass="71500">MADLYTEPERGWRPRARRSVPLLLAALLVGALGLLLYTASNASRDHARALAEQQHSFEIIALARGFEARTARAEVTLARYVISLDPDTGRLFQDEWRSAGSQLKALGYATRGTDWQSGNVEALRYAFAQRGATLNEIGLRTTYDQKMAALARFHEAGKSRDVRRITALLDRVIKAENDRLRERSLAVTLAGDRTETIGRTSRLLGLVLLICVLFAAWFANAAYSERRKARQAAEAEAERADRLERAVAERTAELSDAYERLKRESAERAAAEEHLRQIQKMDAVGQLTGGIAHDFNNMLAVVVGGLELAKRNLRLKPVEASRHLDNAMDGANRASALTRRLLAFARSEPLLPSAVDPDALLAGMADLIDRAIGDQIIVTFTQAAGGWCIFVDRHQMENAILNLCVNARDAMEGRGRLTLSTAQATVKAGEIGDCAAGDYVVLTVADDGCGMSPEVVARVFEPFFTTKPVGKGTGLGLSQIFGFVRQCEGDIRIESEPGKGSSVHLYLPRSTKEATAGDQEEAFALSPVRHPPTRILVVEDDPRVLNQTMAALGELGHLPIACDHPSKAVRLLTNNPEIGLIVSDVLMPDTTGPELVKSLPIHLQHIPVLFVTGYTGDTGESGDFEGHVVLRKPYTLAALGQALAMALSGSHLSGTAAAAE</sequence>
<evidence type="ECO:0000256" key="4">
    <source>
        <dbReference type="PROSITE-ProRule" id="PRU00169"/>
    </source>
</evidence>
<keyword evidence="9" id="KW-0547">Nucleotide-binding</keyword>
<feature type="domain" description="Response regulatory" evidence="8">
    <location>
        <begin position="534"/>
        <end position="647"/>
    </location>
</feature>
<dbReference type="InterPro" id="IPR011006">
    <property type="entry name" value="CheY-like_superfamily"/>
</dbReference>
<evidence type="ECO:0000256" key="1">
    <source>
        <dbReference type="ARBA" id="ARBA00000085"/>
    </source>
</evidence>
<keyword evidence="6" id="KW-1133">Transmembrane helix</keyword>
<dbReference type="Gene3D" id="3.30.565.10">
    <property type="entry name" value="Histidine kinase-like ATPase, C-terminal domain"/>
    <property type="match status" value="1"/>
</dbReference>
<evidence type="ECO:0000313" key="9">
    <source>
        <dbReference type="EMBL" id="MFD1107225.1"/>
    </source>
</evidence>
<dbReference type="SUPFAM" id="SSF47384">
    <property type="entry name" value="Homodimeric domain of signal transducing histidine kinase"/>
    <property type="match status" value="1"/>
</dbReference>
<dbReference type="EC" id="2.7.13.3" evidence="2"/>
<feature type="coiled-coil region" evidence="5">
    <location>
        <begin position="226"/>
        <end position="281"/>
    </location>
</feature>
<comment type="catalytic activity">
    <reaction evidence="1">
        <text>ATP + protein L-histidine = ADP + protein N-phospho-L-histidine.</text>
        <dbReference type="EC" id="2.7.13.3"/>
    </reaction>
</comment>
<dbReference type="InterPro" id="IPR036890">
    <property type="entry name" value="HATPase_C_sf"/>
</dbReference>
<feature type="domain" description="Histidine kinase" evidence="7">
    <location>
        <begin position="290"/>
        <end position="511"/>
    </location>
</feature>
<name>A0ABW3P6Y1_9SPHN</name>
<proteinExistence type="predicted"/>
<dbReference type="Pfam" id="PF00512">
    <property type="entry name" value="HisKA"/>
    <property type="match status" value="1"/>
</dbReference>
<keyword evidence="5" id="KW-0175">Coiled coil</keyword>
<evidence type="ECO:0000256" key="5">
    <source>
        <dbReference type="SAM" id="Coils"/>
    </source>
</evidence>
<dbReference type="InterPro" id="IPR005467">
    <property type="entry name" value="His_kinase_dom"/>
</dbReference>
<dbReference type="PANTHER" id="PTHR43065:SF42">
    <property type="entry name" value="TWO-COMPONENT SENSOR PPRA"/>
    <property type="match status" value="1"/>
</dbReference>
<evidence type="ECO:0000313" key="10">
    <source>
        <dbReference type="Proteomes" id="UP001597203"/>
    </source>
</evidence>
<reference evidence="10" key="1">
    <citation type="journal article" date="2019" name="Int. J. Syst. Evol. Microbiol.">
        <title>The Global Catalogue of Microorganisms (GCM) 10K type strain sequencing project: providing services to taxonomists for standard genome sequencing and annotation.</title>
        <authorList>
            <consortium name="The Broad Institute Genomics Platform"/>
            <consortium name="The Broad Institute Genome Sequencing Center for Infectious Disease"/>
            <person name="Wu L."/>
            <person name="Ma J."/>
        </authorList>
    </citation>
    <scope>NUCLEOTIDE SEQUENCE [LARGE SCALE GENOMIC DNA]</scope>
    <source>
        <strain evidence="10">CCUG 54329</strain>
    </source>
</reference>
<evidence type="ECO:0000256" key="2">
    <source>
        <dbReference type="ARBA" id="ARBA00012438"/>
    </source>
</evidence>
<gene>
    <name evidence="9" type="ORF">ACFQ24_20350</name>
</gene>
<dbReference type="InterPro" id="IPR001789">
    <property type="entry name" value="Sig_transdc_resp-reg_receiver"/>
</dbReference>
<dbReference type="GO" id="GO:0005524">
    <property type="term" value="F:ATP binding"/>
    <property type="evidence" value="ECO:0007669"/>
    <property type="project" value="UniProtKB-KW"/>
</dbReference>
<comment type="caution">
    <text evidence="9">The sequence shown here is derived from an EMBL/GenBank/DDBJ whole genome shotgun (WGS) entry which is preliminary data.</text>
</comment>
<dbReference type="RefSeq" id="WP_380914608.1">
    <property type="nucleotide sequence ID" value="NZ_JBHTLS010000135.1"/>
</dbReference>
<accession>A0ABW3P6Y1</accession>
<dbReference type="CDD" id="cd00082">
    <property type="entry name" value="HisKA"/>
    <property type="match status" value="1"/>
</dbReference>
<keyword evidence="6" id="KW-0472">Membrane</keyword>
<keyword evidence="3 4" id="KW-0597">Phosphoprotein</keyword>